<dbReference type="InterPro" id="IPR050403">
    <property type="entry name" value="Myosin_RLC"/>
</dbReference>
<accession>A0AAF0E8D7</accession>
<dbReference type="GO" id="GO:0005509">
    <property type="term" value="F:calcium ion binding"/>
    <property type="evidence" value="ECO:0007669"/>
    <property type="project" value="InterPro"/>
</dbReference>
<dbReference type="SUPFAM" id="SSF47473">
    <property type="entry name" value="EF-hand"/>
    <property type="match status" value="1"/>
</dbReference>
<dbReference type="AlphaFoldDB" id="A0AAF0E8D7"/>
<protein>
    <recommendedName>
        <fullName evidence="2">EF-hand domain-containing protein</fullName>
    </recommendedName>
</protein>
<keyword evidence="1" id="KW-0677">Repeat</keyword>
<evidence type="ECO:0000256" key="1">
    <source>
        <dbReference type="ARBA" id="ARBA00022737"/>
    </source>
</evidence>
<feature type="domain" description="EF-hand" evidence="2">
    <location>
        <begin position="12"/>
        <end position="47"/>
    </location>
</feature>
<proteinExistence type="predicted"/>
<gene>
    <name evidence="3" type="ORF">MCAP1_003283</name>
</gene>
<name>A0AAF0E8D7_9BASI</name>
<reference evidence="3" key="1">
    <citation type="submission" date="2023-03" db="EMBL/GenBank/DDBJ databases">
        <title>Mating type loci evolution in Malassezia.</title>
        <authorList>
            <person name="Coelho M.A."/>
        </authorList>
    </citation>
    <scope>NUCLEOTIDE SEQUENCE</scope>
    <source>
        <strain evidence="3">CBS 10434</strain>
    </source>
</reference>
<evidence type="ECO:0000313" key="4">
    <source>
        <dbReference type="Proteomes" id="UP001220961"/>
    </source>
</evidence>
<evidence type="ECO:0000313" key="3">
    <source>
        <dbReference type="EMBL" id="WFD21028.1"/>
    </source>
</evidence>
<dbReference type="PANTHER" id="PTHR23049">
    <property type="entry name" value="MYOSIN REGULATORY LIGHT CHAIN 2"/>
    <property type="match status" value="1"/>
</dbReference>
<organism evidence="3 4">
    <name type="scientific">Malassezia caprae</name>
    <dbReference type="NCBI Taxonomy" id="1381934"/>
    <lineage>
        <taxon>Eukaryota</taxon>
        <taxon>Fungi</taxon>
        <taxon>Dikarya</taxon>
        <taxon>Basidiomycota</taxon>
        <taxon>Ustilaginomycotina</taxon>
        <taxon>Malasseziomycetes</taxon>
        <taxon>Malasseziales</taxon>
        <taxon>Malasseziaceae</taxon>
        <taxon>Malassezia</taxon>
    </lineage>
</organism>
<evidence type="ECO:0000259" key="2">
    <source>
        <dbReference type="PROSITE" id="PS50222"/>
    </source>
</evidence>
<dbReference type="Proteomes" id="UP001220961">
    <property type="component" value="Chromosome 7"/>
</dbReference>
<sequence length="142" mass="15877">MGENMLASLSPLQIKQLQRVFYSLDKDMDGRVSEAHVAEVLRHLGSTDAEAEARACFADAPPTLEMMSFLTQMARVLARVGDAHSLAEAFASFDEKDEGMIDRGVLHEILGHDDALIAAWEVPAFMDRAQKRFDYRKRTLGH</sequence>
<dbReference type="InterPro" id="IPR002048">
    <property type="entry name" value="EF_hand_dom"/>
</dbReference>
<dbReference type="PROSITE" id="PS50222">
    <property type="entry name" value="EF_HAND_2"/>
    <property type="match status" value="1"/>
</dbReference>
<dbReference type="EMBL" id="CP119914">
    <property type="protein sequence ID" value="WFD21028.1"/>
    <property type="molecule type" value="Genomic_DNA"/>
</dbReference>
<keyword evidence="4" id="KW-1185">Reference proteome</keyword>
<dbReference type="Gene3D" id="1.10.238.10">
    <property type="entry name" value="EF-hand"/>
    <property type="match status" value="1"/>
</dbReference>
<dbReference type="InterPro" id="IPR011992">
    <property type="entry name" value="EF-hand-dom_pair"/>
</dbReference>